<dbReference type="KEGG" id="scla:SCLARK_00210"/>
<feature type="transmembrane region" description="Helical" evidence="1">
    <location>
        <begin position="48"/>
        <end position="70"/>
    </location>
</feature>
<sequence>MTTWLTIIGVALFLLGSMLFMFIQIKFKKRIREQKNENFEVAKDQKWIYTKIILNTIAALLIICGTVLAFSKLYI</sequence>
<keyword evidence="1" id="KW-1133">Transmembrane helix</keyword>
<evidence type="ECO:0000313" key="3">
    <source>
        <dbReference type="Proteomes" id="UP000231179"/>
    </source>
</evidence>
<gene>
    <name evidence="2" type="ORF">SCLAR_v1c00980</name>
</gene>
<reference evidence="2 3" key="1">
    <citation type="submission" date="2017-11" db="EMBL/GenBank/DDBJ databases">
        <title>Complete genome sequence of Spiroplasma clarkii CN-5 (DSM 19994).</title>
        <authorList>
            <person name="Tsai Y.-M."/>
            <person name="Chang A."/>
            <person name="Lo W.-S."/>
            <person name="Kuo C.-H."/>
        </authorList>
    </citation>
    <scope>NUCLEOTIDE SEQUENCE [LARGE SCALE GENOMIC DNA]</scope>
    <source>
        <strain evidence="2 3">CN-5</strain>
    </source>
</reference>
<dbReference type="RefSeq" id="WP_100253995.1">
    <property type="nucleotide sequence ID" value="NZ_CP015819.1"/>
</dbReference>
<proteinExistence type="predicted"/>
<name>A0A1Y0KZ41_9MOLU</name>
<dbReference type="Proteomes" id="UP000231179">
    <property type="component" value="Chromosome"/>
</dbReference>
<keyword evidence="1" id="KW-0472">Membrane</keyword>
<feature type="transmembrane region" description="Helical" evidence="1">
    <location>
        <begin position="6"/>
        <end position="27"/>
    </location>
</feature>
<dbReference type="AlphaFoldDB" id="A0A1Y0KZ41"/>
<keyword evidence="1" id="KW-0812">Transmembrane</keyword>
<protein>
    <submittedName>
        <fullName evidence="2">Uncharacterized protein</fullName>
    </submittedName>
</protein>
<accession>A0A1Y0KZ41</accession>
<keyword evidence="3" id="KW-1185">Reference proteome</keyword>
<evidence type="ECO:0000313" key="2">
    <source>
        <dbReference type="EMBL" id="ATX70433.1"/>
    </source>
</evidence>
<evidence type="ECO:0000256" key="1">
    <source>
        <dbReference type="SAM" id="Phobius"/>
    </source>
</evidence>
<dbReference type="EMBL" id="CP024870">
    <property type="protein sequence ID" value="ATX70433.1"/>
    <property type="molecule type" value="Genomic_DNA"/>
</dbReference>
<organism evidence="2 3">
    <name type="scientific">Spiroplasma clarkii</name>
    <dbReference type="NCBI Taxonomy" id="2139"/>
    <lineage>
        <taxon>Bacteria</taxon>
        <taxon>Bacillati</taxon>
        <taxon>Mycoplasmatota</taxon>
        <taxon>Mollicutes</taxon>
        <taxon>Entomoplasmatales</taxon>
        <taxon>Spiroplasmataceae</taxon>
        <taxon>Spiroplasma</taxon>
    </lineage>
</organism>